<organism>
    <name type="scientific">Branchiostoma floridae</name>
    <name type="common">Florida lancelet</name>
    <name type="synonym">Amphioxus</name>
    <dbReference type="NCBI Taxonomy" id="7739"/>
    <lineage>
        <taxon>Eukaryota</taxon>
        <taxon>Metazoa</taxon>
        <taxon>Chordata</taxon>
        <taxon>Cephalochordata</taxon>
        <taxon>Leptocardii</taxon>
        <taxon>Amphioxiformes</taxon>
        <taxon>Branchiostomatidae</taxon>
        <taxon>Branchiostoma</taxon>
    </lineage>
</organism>
<dbReference type="InParanoid" id="C3XW65"/>
<name>C3XW65_BRAFL</name>
<proteinExistence type="predicted"/>
<reference evidence="1" key="1">
    <citation type="journal article" date="2008" name="Nature">
        <title>The amphioxus genome and the evolution of the chordate karyotype.</title>
        <authorList>
            <consortium name="US DOE Joint Genome Institute (JGI-PGF)"/>
            <person name="Putnam N.H."/>
            <person name="Butts T."/>
            <person name="Ferrier D.E.K."/>
            <person name="Furlong R.F."/>
            <person name="Hellsten U."/>
            <person name="Kawashima T."/>
            <person name="Robinson-Rechavi M."/>
            <person name="Shoguchi E."/>
            <person name="Terry A."/>
            <person name="Yu J.-K."/>
            <person name="Benito-Gutierrez E.L."/>
            <person name="Dubchak I."/>
            <person name="Garcia-Fernandez J."/>
            <person name="Gibson-Brown J.J."/>
            <person name="Grigoriev I.V."/>
            <person name="Horton A.C."/>
            <person name="de Jong P.J."/>
            <person name="Jurka J."/>
            <person name="Kapitonov V.V."/>
            <person name="Kohara Y."/>
            <person name="Kuroki Y."/>
            <person name="Lindquist E."/>
            <person name="Lucas S."/>
            <person name="Osoegawa K."/>
            <person name="Pennacchio L.A."/>
            <person name="Salamov A.A."/>
            <person name="Satou Y."/>
            <person name="Sauka-Spengler T."/>
            <person name="Schmutz J."/>
            <person name="Shin-I T."/>
            <person name="Toyoda A."/>
            <person name="Bronner-Fraser M."/>
            <person name="Fujiyama A."/>
            <person name="Holland L.Z."/>
            <person name="Holland P.W.H."/>
            <person name="Satoh N."/>
            <person name="Rokhsar D.S."/>
        </authorList>
    </citation>
    <scope>NUCLEOTIDE SEQUENCE [LARGE SCALE GENOMIC DNA]</scope>
    <source>
        <strain evidence="1">S238N-H82</strain>
        <tissue evidence="1">Testes</tissue>
    </source>
</reference>
<gene>
    <name evidence="1" type="ORF">BRAFLDRAFT_63763</name>
</gene>
<dbReference type="EMBL" id="GG666471">
    <property type="protein sequence ID" value="EEN67599.1"/>
    <property type="molecule type" value="Genomic_DNA"/>
</dbReference>
<dbReference type="AlphaFoldDB" id="C3XW65"/>
<protein>
    <submittedName>
        <fullName evidence="1">Uncharacterized protein</fullName>
    </submittedName>
</protein>
<sequence>MAAGARQQVSAAGVHSFEVFVARTKVGRMSQGPSLENTLSAGAAGHARHAPLENREKIQNKAMICTFITVTVSVLALQLRLTKFNGRKRKFGSASFLCSRRLCSFLAEQTQL</sequence>
<evidence type="ECO:0000313" key="1">
    <source>
        <dbReference type="EMBL" id="EEN67599.1"/>
    </source>
</evidence>
<accession>C3XW65</accession>